<keyword evidence="2" id="KW-0732">Signal</keyword>
<organism evidence="3 4">
    <name type="scientific">Stakelama marina</name>
    <dbReference type="NCBI Taxonomy" id="2826939"/>
    <lineage>
        <taxon>Bacteria</taxon>
        <taxon>Pseudomonadati</taxon>
        <taxon>Pseudomonadota</taxon>
        <taxon>Alphaproteobacteria</taxon>
        <taxon>Sphingomonadales</taxon>
        <taxon>Sphingomonadaceae</taxon>
        <taxon>Stakelama</taxon>
    </lineage>
</organism>
<protein>
    <recommendedName>
        <fullName evidence="5">Secreted protein</fullName>
    </recommendedName>
</protein>
<evidence type="ECO:0000256" key="2">
    <source>
        <dbReference type="SAM" id="SignalP"/>
    </source>
</evidence>
<dbReference type="Proteomes" id="UP000676996">
    <property type="component" value="Unassembled WGS sequence"/>
</dbReference>
<accession>A0A8T4IAA9</accession>
<dbReference type="PANTHER" id="PTHR41339:SF1">
    <property type="entry name" value="SECRETED PROTEIN"/>
    <property type="match status" value="1"/>
</dbReference>
<evidence type="ECO:0000313" key="3">
    <source>
        <dbReference type="EMBL" id="MBR0551958.1"/>
    </source>
</evidence>
<dbReference type="EMBL" id="JAGRQC010000001">
    <property type="protein sequence ID" value="MBR0551958.1"/>
    <property type="molecule type" value="Genomic_DNA"/>
</dbReference>
<feature type="region of interest" description="Disordered" evidence="1">
    <location>
        <begin position="34"/>
        <end position="57"/>
    </location>
</feature>
<keyword evidence="4" id="KW-1185">Reference proteome</keyword>
<feature type="compositionally biased region" description="Pro residues" evidence="1">
    <location>
        <begin position="42"/>
        <end position="54"/>
    </location>
</feature>
<proteinExistence type="predicted"/>
<evidence type="ECO:0008006" key="5">
    <source>
        <dbReference type="Google" id="ProtNLM"/>
    </source>
</evidence>
<evidence type="ECO:0000256" key="1">
    <source>
        <dbReference type="SAM" id="MobiDB-lite"/>
    </source>
</evidence>
<feature type="signal peptide" evidence="2">
    <location>
        <begin position="1"/>
        <end position="20"/>
    </location>
</feature>
<name>A0A8T4IAA9_9SPHN</name>
<dbReference type="PANTHER" id="PTHR41339">
    <property type="entry name" value="LIPL48"/>
    <property type="match status" value="1"/>
</dbReference>
<feature type="chain" id="PRO_5035747059" description="Secreted protein" evidence="2">
    <location>
        <begin position="21"/>
        <end position="540"/>
    </location>
</feature>
<reference evidence="3" key="1">
    <citation type="submission" date="2021-04" db="EMBL/GenBank/DDBJ databases">
        <title>Ouciella asimina sp. nov., isolated from the surface seawater in the hydrothermal field of Okinawa Trough.</title>
        <authorList>
            <person name="Shuang W."/>
        </authorList>
    </citation>
    <scope>NUCLEOTIDE SEQUENCE</scope>
    <source>
        <strain evidence="3">LXI357</strain>
    </source>
</reference>
<comment type="caution">
    <text evidence="3">The sequence shown here is derived from an EMBL/GenBank/DDBJ whole genome shotgun (WGS) entry which is preliminary data.</text>
</comment>
<gene>
    <name evidence="3" type="ORF">J7S20_05510</name>
</gene>
<evidence type="ECO:0000313" key="4">
    <source>
        <dbReference type="Proteomes" id="UP000676996"/>
    </source>
</evidence>
<sequence>MLNRNLHRLLVAGASLAALSACNGANDIASPGAGGNITINNPPAPTPSPSPTPTPTAKITAASGCPTIADPQGLTDDGTITNPNTGSYRVCTLPARINKSITLPYIQGVVYQLGGRVDVGTDGGPTASANDTNVTLTIEPGVIVYGGTGVSWLAVNRGNKINAVGTATKPIIFTSRDNILGLNTDSSSQQWGGVVLLGRAPITDCKDTNATPGTVGCERQTEGAISDALYGGASNDDSSGKLSYVQIRYSGYVLSQGNELQSLTLEGQGTGTQLDHIMSFNSSDDAVEMFGGHPRMKYFVSVGAEDDNLDTDTGVKAQLQYVLAIQRPGIGDAMIEADTDNSAQTDIPRQNTKLANFTFIDRAPNNSDQATMLLRGGTDYTMVNGVVSSADNSCLRISGAQTASTTPDANIDEAGAPVFHSVVMACGTPPFIGGDPTKSAADNANQPTNADVAAIFGSGSNNNDASFTLSLVNLFIDGSNEQAVTAYDPTQLGSFFDKTDYVGAVKDANDTWYQGWTCYSSTADFGGGESECTALPIYTS</sequence>
<dbReference type="AlphaFoldDB" id="A0A8T4IAA9"/>
<dbReference type="RefSeq" id="WP_284053215.1">
    <property type="nucleotide sequence ID" value="NZ_JAGRQC010000001.1"/>
</dbReference>
<dbReference type="PROSITE" id="PS51257">
    <property type="entry name" value="PROKAR_LIPOPROTEIN"/>
    <property type="match status" value="1"/>
</dbReference>